<dbReference type="Proteomes" id="UP001186944">
    <property type="component" value="Unassembled WGS sequence"/>
</dbReference>
<evidence type="ECO:0000313" key="3">
    <source>
        <dbReference type="Proteomes" id="UP001186944"/>
    </source>
</evidence>
<accession>A0AA88XYS1</accession>
<organism evidence="2 3">
    <name type="scientific">Pinctada imbricata</name>
    <name type="common">Atlantic pearl-oyster</name>
    <name type="synonym">Pinctada martensii</name>
    <dbReference type="NCBI Taxonomy" id="66713"/>
    <lineage>
        <taxon>Eukaryota</taxon>
        <taxon>Metazoa</taxon>
        <taxon>Spiralia</taxon>
        <taxon>Lophotrochozoa</taxon>
        <taxon>Mollusca</taxon>
        <taxon>Bivalvia</taxon>
        <taxon>Autobranchia</taxon>
        <taxon>Pteriomorphia</taxon>
        <taxon>Pterioida</taxon>
        <taxon>Pterioidea</taxon>
        <taxon>Pteriidae</taxon>
        <taxon>Pinctada</taxon>
    </lineage>
</organism>
<dbReference type="AlphaFoldDB" id="A0AA88XYS1"/>
<name>A0AA88XYS1_PINIB</name>
<dbReference type="EMBL" id="VSWD01000012">
    <property type="protein sequence ID" value="KAK3085804.1"/>
    <property type="molecule type" value="Genomic_DNA"/>
</dbReference>
<evidence type="ECO:0000256" key="1">
    <source>
        <dbReference type="SAM" id="MobiDB-lite"/>
    </source>
</evidence>
<proteinExistence type="predicted"/>
<feature type="region of interest" description="Disordered" evidence="1">
    <location>
        <begin position="287"/>
        <end position="312"/>
    </location>
</feature>
<gene>
    <name evidence="2" type="ORF">FSP39_008894</name>
</gene>
<keyword evidence="3" id="KW-1185">Reference proteome</keyword>
<comment type="caution">
    <text evidence="2">The sequence shown here is derived from an EMBL/GenBank/DDBJ whole genome shotgun (WGS) entry which is preliminary data.</text>
</comment>
<protein>
    <submittedName>
        <fullName evidence="2">Uncharacterized protein</fullName>
    </submittedName>
</protein>
<evidence type="ECO:0000313" key="2">
    <source>
        <dbReference type="EMBL" id="KAK3085804.1"/>
    </source>
</evidence>
<sequence length="403" mass="46799">MLSDKYFTKEEHKSSFDLKTKNRRLTDIKRGQRYMRNIDSLAENQWLSNVPRQTDKRSRYVAIRPITDSVISKIQSQRLMQDDIGVNSGTRQRTYSERYPPSEIKRIYADELALAHRFSNVSTNSSSYKNKLLTERSYQSPEIRRGLLQPVENIERRMFNQYGSGYTPLDSVTELKKHDLQPKYEPFRFRESIQRVVKPVPRKSVPMSRVAEDDKTRQSRITTDFRSTRNGTVKVIRPPDPLPEAPKRSAVDIVFGGGGGSGIKNEKTFILLRRVDNLLNPDRREQLSSLGSSEKDFPPSKSPCISDISDPPSDFLQIREESRGPQREIYYPKYDNVSNVPIYPMYHKSIHHNRTKRRNSLTGVLNELKERPIEAMRKCKIWVNAITSSQEQEDETDISFANH</sequence>
<feature type="compositionally biased region" description="Low complexity" evidence="1">
    <location>
        <begin position="302"/>
        <end position="312"/>
    </location>
</feature>
<reference evidence="2" key="1">
    <citation type="submission" date="2019-08" db="EMBL/GenBank/DDBJ databases">
        <title>The improved chromosome-level genome for the pearl oyster Pinctada fucata martensii using PacBio sequencing and Hi-C.</title>
        <authorList>
            <person name="Zheng Z."/>
        </authorList>
    </citation>
    <scope>NUCLEOTIDE SEQUENCE</scope>
    <source>
        <strain evidence="2">ZZ-2019</strain>
        <tissue evidence="2">Adductor muscle</tissue>
    </source>
</reference>